<keyword evidence="3" id="KW-1185">Reference proteome</keyword>
<accession>A0ABR3GYA9</accession>
<protein>
    <submittedName>
        <fullName evidence="2">Uncharacterized protein</fullName>
    </submittedName>
</protein>
<reference evidence="2 3" key="1">
    <citation type="submission" date="2024-02" db="EMBL/GenBank/DDBJ databases">
        <title>Discinaceae phylogenomics.</title>
        <authorList>
            <person name="Dirks A.C."/>
            <person name="James T.Y."/>
        </authorList>
    </citation>
    <scope>NUCLEOTIDE SEQUENCE [LARGE SCALE GENOMIC DNA]</scope>
    <source>
        <strain evidence="2 3">ACD0624</strain>
    </source>
</reference>
<gene>
    <name evidence="2" type="ORF">Q9L58_000161</name>
</gene>
<evidence type="ECO:0000313" key="3">
    <source>
        <dbReference type="Proteomes" id="UP001447188"/>
    </source>
</evidence>
<organism evidence="2 3">
    <name type="scientific">Discina gigas</name>
    <dbReference type="NCBI Taxonomy" id="1032678"/>
    <lineage>
        <taxon>Eukaryota</taxon>
        <taxon>Fungi</taxon>
        <taxon>Dikarya</taxon>
        <taxon>Ascomycota</taxon>
        <taxon>Pezizomycotina</taxon>
        <taxon>Pezizomycetes</taxon>
        <taxon>Pezizales</taxon>
        <taxon>Discinaceae</taxon>
        <taxon>Discina</taxon>
    </lineage>
</organism>
<evidence type="ECO:0000256" key="1">
    <source>
        <dbReference type="SAM" id="MobiDB-lite"/>
    </source>
</evidence>
<dbReference type="EMBL" id="JBBBZM010000001">
    <property type="protein sequence ID" value="KAL0640854.1"/>
    <property type="molecule type" value="Genomic_DNA"/>
</dbReference>
<dbReference type="Proteomes" id="UP001447188">
    <property type="component" value="Unassembled WGS sequence"/>
</dbReference>
<name>A0ABR3GYA9_9PEZI</name>
<evidence type="ECO:0000313" key="2">
    <source>
        <dbReference type="EMBL" id="KAL0640854.1"/>
    </source>
</evidence>
<sequence length="130" mass="14494">MAVFGYSRLGAERLRNAPLHGLVEVLADAFSFYNGKDSLVVLVTEGNDLPSLFAGVPLERFGITTATHKGTPEPRTHLDLSSPNYETRKINAAYYITLFWRANGLRLIQKMKGKRAHEPAQPQKLRKGRG</sequence>
<comment type="caution">
    <text evidence="2">The sequence shown here is derived from an EMBL/GenBank/DDBJ whole genome shotgun (WGS) entry which is preliminary data.</text>
</comment>
<feature type="region of interest" description="Disordered" evidence="1">
    <location>
        <begin position="111"/>
        <end position="130"/>
    </location>
</feature>
<proteinExistence type="predicted"/>